<proteinExistence type="predicted"/>
<dbReference type="Gene3D" id="3.10.20.30">
    <property type="match status" value="1"/>
</dbReference>
<evidence type="ECO:0000313" key="1">
    <source>
        <dbReference type="EMBL" id="CAD9492697.1"/>
    </source>
</evidence>
<gene>
    <name evidence="1" type="ORF">DSPE1174_LOCUS32219</name>
</gene>
<dbReference type="GO" id="GO:0051536">
    <property type="term" value="F:iron-sulfur cluster binding"/>
    <property type="evidence" value="ECO:0007669"/>
    <property type="project" value="InterPro"/>
</dbReference>
<protein>
    <recommendedName>
        <fullName evidence="2">2Fe-2S ferredoxin-type domain-containing protein</fullName>
    </recommendedName>
</protein>
<evidence type="ECO:0008006" key="2">
    <source>
        <dbReference type="Google" id="ProtNLM"/>
    </source>
</evidence>
<name>A0A7S2MMY2_9STRA</name>
<dbReference type="InterPro" id="IPR012675">
    <property type="entry name" value="Beta-grasp_dom_sf"/>
</dbReference>
<dbReference type="InterPro" id="IPR036010">
    <property type="entry name" value="2Fe-2S_ferredoxin-like_sf"/>
</dbReference>
<reference evidence="1" key="1">
    <citation type="submission" date="2021-01" db="EMBL/GenBank/DDBJ databases">
        <authorList>
            <person name="Corre E."/>
            <person name="Pelletier E."/>
            <person name="Niang G."/>
            <person name="Scheremetjew M."/>
            <person name="Finn R."/>
            <person name="Kale V."/>
            <person name="Holt S."/>
            <person name="Cochrane G."/>
            <person name="Meng A."/>
            <person name="Brown T."/>
            <person name="Cohen L."/>
        </authorList>
    </citation>
    <scope>NUCLEOTIDE SEQUENCE</scope>
    <source>
        <strain evidence="1">CCMP1381</strain>
    </source>
</reference>
<sequence>MTVMFPPGDKQDDKKIRLMPGRKIRQALLTNGVKMGSCAGDLQCLCSCAILIRRGKALLAPSKTQERVMLKKEPDWRLSCRAFVGEIEGDEEMVVRIRPDMENIMRKTSDRDW</sequence>
<dbReference type="AlphaFoldDB" id="A0A7S2MMY2"/>
<dbReference type="SUPFAM" id="SSF54292">
    <property type="entry name" value="2Fe-2S ferredoxin-like"/>
    <property type="match status" value="1"/>
</dbReference>
<organism evidence="1">
    <name type="scientific">Octactis speculum</name>
    <dbReference type="NCBI Taxonomy" id="3111310"/>
    <lineage>
        <taxon>Eukaryota</taxon>
        <taxon>Sar</taxon>
        <taxon>Stramenopiles</taxon>
        <taxon>Ochrophyta</taxon>
        <taxon>Dictyochophyceae</taxon>
        <taxon>Dictyochales</taxon>
        <taxon>Dictyochaceae</taxon>
        <taxon>Octactis</taxon>
    </lineage>
</organism>
<dbReference type="EMBL" id="HBGS01061757">
    <property type="protein sequence ID" value="CAD9492697.1"/>
    <property type="molecule type" value="Transcribed_RNA"/>
</dbReference>
<accession>A0A7S2MMY2</accession>